<name>A0A857J8Y2_9BURK</name>
<evidence type="ECO:0000313" key="2">
    <source>
        <dbReference type="EMBL" id="QHI99551.1"/>
    </source>
</evidence>
<sequence>MNLPSHGQSAAFPPLSITIRKSAIPGYVPSPPEYGLSADVVAQALRTLAVAEDSQFSSSDEESEDSRGSTQTPAASVRELVRRYLQDHPEADGHTGRQIWTALCQEGHALELKRVAMACHHLVRSRDALSIIVPCARERRFRLLGEGEAPRVTCSQLNWEVLIKLAARSCGGQEELAVVTGRPYSEVRAFVPAMRSAGALEEGRGVSGLDMRNAAIREEMLRIHHLLHPLRKRTPLPDKPEVPVHGPDSVQRFLSTQPPEEWFTTTDLQQRFETFGNNLWVWDSLKRPVKHCWVEKRKDPSARRYYFRLHPQYRARLARAAADVDWAALFGGKEPEHEPPELAEPSMQPEQPQDLAVKSGGMAAQPSARVVPASAPSAGGSPVRQVGDLWAYLQSRGVAGTDAGDPDQVREFMATQGRRCGPQGQPQASAQAVAAALSELPQPRHAVLCLSVQPGYLEVWQDTQGSWQVQPPYAAGLSAIRHDPTELWPVLTRFFDGSARRVQLVPVLEG</sequence>
<dbReference type="Proteomes" id="UP000464787">
    <property type="component" value="Chromosome"/>
</dbReference>
<proteinExistence type="predicted"/>
<dbReference type="RefSeq" id="WP_160553363.1">
    <property type="nucleotide sequence ID" value="NZ_CP047650.1"/>
</dbReference>
<gene>
    <name evidence="2" type="ORF">GT347_17175</name>
</gene>
<dbReference type="KEGG" id="xyk:GT347_17175"/>
<dbReference type="AlphaFoldDB" id="A0A857J8Y2"/>
<evidence type="ECO:0000313" key="3">
    <source>
        <dbReference type="Proteomes" id="UP000464787"/>
    </source>
</evidence>
<protein>
    <submittedName>
        <fullName evidence="2">Uncharacterized protein</fullName>
    </submittedName>
</protein>
<feature type="region of interest" description="Disordered" evidence="1">
    <location>
        <begin position="52"/>
        <end position="74"/>
    </location>
</feature>
<evidence type="ECO:0000256" key="1">
    <source>
        <dbReference type="SAM" id="MobiDB-lite"/>
    </source>
</evidence>
<accession>A0A857J8Y2</accession>
<keyword evidence="3" id="KW-1185">Reference proteome</keyword>
<reference evidence="2 3" key="1">
    <citation type="submission" date="2020-01" db="EMBL/GenBank/DDBJ databases">
        <title>Genome sequencing of strain KACC 21265.</title>
        <authorList>
            <person name="Heo J."/>
            <person name="Kim S.-J."/>
            <person name="Kim J.-S."/>
            <person name="Hong S.-B."/>
            <person name="Kwon S.-W."/>
        </authorList>
    </citation>
    <scope>NUCLEOTIDE SEQUENCE [LARGE SCALE GENOMIC DNA]</scope>
    <source>
        <strain evidence="2 3">KACC 21265</strain>
    </source>
</reference>
<dbReference type="EMBL" id="CP047650">
    <property type="protein sequence ID" value="QHI99551.1"/>
    <property type="molecule type" value="Genomic_DNA"/>
</dbReference>
<organism evidence="2 3">
    <name type="scientific">Xylophilus rhododendri</name>
    <dbReference type="NCBI Taxonomy" id="2697032"/>
    <lineage>
        <taxon>Bacteria</taxon>
        <taxon>Pseudomonadati</taxon>
        <taxon>Pseudomonadota</taxon>
        <taxon>Betaproteobacteria</taxon>
        <taxon>Burkholderiales</taxon>
        <taxon>Xylophilus</taxon>
    </lineage>
</organism>